<feature type="compositionally biased region" description="Acidic residues" evidence="3">
    <location>
        <begin position="172"/>
        <end position="181"/>
    </location>
</feature>
<dbReference type="InterPro" id="IPR001487">
    <property type="entry name" value="Bromodomain"/>
</dbReference>
<evidence type="ECO:0000313" key="5">
    <source>
        <dbReference type="EMBL" id="CAD9084722.1"/>
    </source>
</evidence>
<feature type="region of interest" description="Disordered" evidence="3">
    <location>
        <begin position="158"/>
        <end position="209"/>
    </location>
</feature>
<dbReference type="CDD" id="cd04369">
    <property type="entry name" value="Bromodomain"/>
    <property type="match status" value="2"/>
</dbReference>
<dbReference type="PROSITE" id="PS50014">
    <property type="entry name" value="BROMODOMAIN_2"/>
    <property type="match status" value="3"/>
</dbReference>
<dbReference type="InterPro" id="IPR036427">
    <property type="entry name" value="Bromodomain-like_sf"/>
</dbReference>
<dbReference type="AlphaFoldDB" id="A0A7S1PK60"/>
<evidence type="ECO:0000259" key="4">
    <source>
        <dbReference type="PROSITE" id="PS50014"/>
    </source>
</evidence>
<dbReference type="PROSITE" id="PS00633">
    <property type="entry name" value="BROMODOMAIN_1"/>
    <property type="match status" value="1"/>
</dbReference>
<name>A0A7S1PK60_9EUKA</name>
<protein>
    <recommendedName>
        <fullName evidence="4">Bromo domain-containing protein</fullName>
    </recommendedName>
</protein>
<dbReference type="PANTHER" id="PTHR22881">
    <property type="entry name" value="BROMODOMAIN CONTAINING PROTEIN"/>
    <property type="match status" value="1"/>
</dbReference>
<sequence length="758" mass="88629">MTNNNIVKLSLQKRKRDDIDEDDDYMADEADQPTSLRIKVKKPKKSSTVNSSKLFSILTHVFKSDTSQIFWYEVDEQSVPGYHKVIKKPMWLLRIRDNLEKQEYDAAGPFLDSLKLMFDNAKKFNPKGTFFHNEALRMQNEVKQLRKGVKKTSDIVYDQTEPDPLPQMTELELPDEDEDDSGGFALHDEEDNSEYSSHPAYDEEAAGGSSVIEQMEEAAQENSDKFIPKVTRFGNFPKVPLDRLQSIMKRLFERLRLEDTYRLFMHPPNPNDYPEYQEKIGFPMDFATIQKKLDHGEIRTWTDFDYLLEVVFANTRYFYSKDTVYHDEAIRVQNFLRTTRNRMIDKLHRNFDYPLNQLVPAFTPRNTKRLDKFRSRMPSMKHQEPGFFSKLADSSLVYASRLDNTRFFNSPIPRDKYPDFYTKIPDPVHLELVQQHLEEDKFKTYKDFRDEMESVYENAIKFFSPENIHYKEAKYILEFVKQRNDELEQMLRLSDSLPPPPANVMRAYLKKTHGGEKVDSLPISKRAQRELMRASRRSTRNSRAIEEYEQEQITPDVPFTSTVLRAHRTKPAESEDVPSMPDSIFNSLMPRVKYVTKSYTVPLTQDKMSDQDFNSIANTSLVNMFERCKASFVADSFVNFVKRQRESGSLSEQQMAQNQENTLKRYLQSSTNAQQDISIHPTESEYQALSTAQRNRMELNSAMSELGSDSSTDRHHLESVLADLEQIPLSEQSTDEFQSNTKDYMRNRLKNIVRESGM</sequence>
<dbReference type="EMBL" id="HBGD01009712">
    <property type="protein sequence ID" value="CAD9084722.1"/>
    <property type="molecule type" value="Transcribed_RNA"/>
</dbReference>
<dbReference type="InterPro" id="IPR018359">
    <property type="entry name" value="Bromodomain_CS"/>
</dbReference>
<proteinExistence type="predicted"/>
<accession>A0A7S1PK60</accession>
<dbReference type="PANTHER" id="PTHR22881:SF27">
    <property type="entry name" value="BROMODOMAIN CONTAINING 7_9"/>
    <property type="match status" value="1"/>
</dbReference>
<keyword evidence="1 2" id="KW-0103">Bromodomain</keyword>
<feature type="domain" description="Bromo" evidence="4">
    <location>
        <begin position="400"/>
        <end position="470"/>
    </location>
</feature>
<organism evidence="5">
    <name type="scientific">Percolomonas cosmopolitus</name>
    <dbReference type="NCBI Taxonomy" id="63605"/>
    <lineage>
        <taxon>Eukaryota</taxon>
        <taxon>Discoba</taxon>
        <taxon>Heterolobosea</taxon>
        <taxon>Tetramitia</taxon>
        <taxon>Eutetramitia</taxon>
        <taxon>Percolomonadidae</taxon>
        <taxon>Percolomonas</taxon>
    </lineage>
</organism>
<dbReference type="SMART" id="SM00297">
    <property type="entry name" value="BROMO"/>
    <property type="match status" value="3"/>
</dbReference>
<dbReference type="PRINTS" id="PR00503">
    <property type="entry name" value="BROMODOMAIN"/>
</dbReference>
<dbReference type="Pfam" id="PF00439">
    <property type="entry name" value="Bromodomain"/>
    <property type="match status" value="3"/>
</dbReference>
<evidence type="ECO:0000256" key="3">
    <source>
        <dbReference type="SAM" id="MobiDB-lite"/>
    </source>
</evidence>
<feature type="domain" description="Bromo" evidence="4">
    <location>
        <begin position="256"/>
        <end position="326"/>
    </location>
</feature>
<evidence type="ECO:0000256" key="1">
    <source>
        <dbReference type="ARBA" id="ARBA00023117"/>
    </source>
</evidence>
<reference evidence="5" key="1">
    <citation type="submission" date="2021-01" db="EMBL/GenBank/DDBJ databases">
        <authorList>
            <person name="Corre E."/>
            <person name="Pelletier E."/>
            <person name="Niang G."/>
            <person name="Scheremetjew M."/>
            <person name="Finn R."/>
            <person name="Kale V."/>
            <person name="Holt S."/>
            <person name="Cochrane G."/>
            <person name="Meng A."/>
            <person name="Brown T."/>
            <person name="Cohen L."/>
        </authorList>
    </citation>
    <scope>NUCLEOTIDE SEQUENCE</scope>
    <source>
        <strain evidence="5">WS</strain>
    </source>
</reference>
<dbReference type="Gene3D" id="1.20.920.10">
    <property type="entry name" value="Bromodomain-like"/>
    <property type="match status" value="3"/>
</dbReference>
<evidence type="ECO:0000256" key="2">
    <source>
        <dbReference type="PROSITE-ProRule" id="PRU00035"/>
    </source>
</evidence>
<dbReference type="InterPro" id="IPR051831">
    <property type="entry name" value="Bromodomain_contain_prot"/>
</dbReference>
<gene>
    <name evidence="5" type="ORF">PCOS0759_LOCUS7976</name>
</gene>
<dbReference type="SUPFAM" id="SSF47370">
    <property type="entry name" value="Bromodomain"/>
    <property type="match status" value="3"/>
</dbReference>
<feature type="domain" description="Bromo" evidence="4">
    <location>
        <begin position="62"/>
        <end position="132"/>
    </location>
</feature>